<keyword evidence="9" id="KW-1185">Reference proteome</keyword>
<dbReference type="EMBL" id="JAVFKY010000003">
    <property type="protein sequence ID" value="KAK5579525.1"/>
    <property type="molecule type" value="Genomic_DNA"/>
</dbReference>
<evidence type="ECO:0000256" key="1">
    <source>
        <dbReference type="SAM" id="MobiDB-lite"/>
    </source>
</evidence>
<evidence type="ECO:0000259" key="7">
    <source>
        <dbReference type="Pfam" id="PF25820"/>
    </source>
</evidence>
<feature type="domain" description="ComC supersandwich" evidence="4">
    <location>
        <begin position="1123"/>
        <end position="1318"/>
    </location>
</feature>
<evidence type="ECO:0000313" key="8">
    <source>
        <dbReference type="EMBL" id="KAK5579525.1"/>
    </source>
</evidence>
<dbReference type="Pfam" id="PF23034">
    <property type="entry name" value="DUF7035"/>
    <property type="match status" value="1"/>
</dbReference>
<keyword evidence="2" id="KW-1133">Transmembrane helix</keyword>
<dbReference type="Pfam" id="PF25820">
    <property type="entry name" value="DUF7949"/>
    <property type="match status" value="1"/>
</dbReference>
<evidence type="ECO:0000256" key="3">
    <source>
        <dbReference type="SAM" id="SignalP"/>
    </source>
</evidence>
<dbReference type="PANTHER" id="PTHR31378">
    <property type="entry name" value="EGF-LIKE DOMAIN-CONTAINING PROTEIN-RELATED-RELATED"/>
    <property type="match status" value="1"/>
</dbReference>
<name>A0AAN7U5V3_9MYCE</name>
<dbReference type="PANTHER" id="PTHR31378:SF29">
    <property type="entry name" value="EGF-LIKE DOMAIN-CONTAINING PROTEIN-RELATED"/>
    <property type="match status" value="1"/>
</dbReference>
<feature type="compositionally biased region" description="Low complexity" evidence="1">
    <location>
        <begin position="1097"/>
        <end position="1108"/>
    </location>
</feature>
<dbReference type="Pfam" id="PF23033">
    <property type="entry name" value="DUF7034"/>
    <property type="match status" value="1"/>
</dbReference>
<dbReference type="Pfam" id="PF22933">
    <property type="entry name" value="ComC_SSD"/>
    <property type="match status" value="1"/>
</dbReference>
<dbReference type="InterPro" id="IPR055463">
    <property type="entry name" value="DUF7035"/>
</dbReference>
<evidence type="ECO:0008006" key="10">
    <source>
        <dbReference type="Google" id="ProtNLM"/>
    </source>
</evidence>
<dbReference type="InterPro" id="IPR054484">
    <property type="entry name" value="ComC_SSD"/>
</dbReference>
<feature type="transmembrane region" description="Helical" evidence="2">
    <location>
        <begin position="1344"/>
        <end position="1367"/>
    </location>
</feature>
<evidence type="ECO:0000259" key="5">
    <source>
        <dbReference type="Pfam" id="PF23033"/>
    </source>
</evidence>
<feature type="chain" id="PRO_5042988565" description="EGF-like domain-containing protein" evidence="3">
    <location>
        <begin position="20"/>
        <end position="1389"/>
    </location>
</feature>
<reference evidence="8 9" key="1">
    <citation type="submission" date="2023-11" db="EMBL/GenBank/DDBJ databases">
        <title>Dfirmibasis_genome.</title>
        <authorList>
            <person name="Edelbroek B."/>
            <person name="Kjellin J."/>
            <person name="Jerlstrom-Hultqvist J."/>
            <person name="Soderbom F."/>
        </authorList>
    </citation>
    <scope>NUCLEOTIDE SEQUENCE [LARGE SCALE GENOMIC DNA]</scope>
    <source>
        <strain evidence="8 9">TNS-C-14</strain>
    </source>
</reference>
<evidence type="ECO:0000259" key="4">
    <source>
        <dbReference type="Pfam" id="PF22933"/>
    </source>
</evidence>
<feature type="domain" description="DUF7035" evidence="6">
    <location>
        <begin position="653"/>
        <end position="783"/>
    </location>
</feature>
<protein>
    <recommendedName>
        <fullName evidence="10">EGF-like domain-containing protein</fullName>
    </recommendedName>
</protein>
<sequence>MNKLSVFLLFFFFLSFNNAQFTHITPETTLSASIVDPNYSFVPIQTDSGSCEIDSFQIYIEASNGVSIINATTNNTNFKINLKIQSNNKYLYSLDTLYYQLLGILVQNIIFTTNDTNTHTYQLISTCNNFKIDNLNVTSILKPFYLAGIFYYYVSIVGIEPTFPKSINTLNYKAVLTYSGDSQYNYIVQINNIFTNNITEDIDISLMFSGYRYFPIKLKSYYSQFSEQDLPTTQIDEYFPPSVLSTNYTQFGYGYNPVVQSKMNSNISRPFQYINSSTGTKFNIPIKGKKGNMTYSGSFSQNSTFYSTTGIFISSSPLSPNITVYEIPSIGVKSPKISSIIEIDIPLYVVGFTNTIPYQLTDYSYIYFVEFIQSWPYGFISGNNTLYTHKVTFVQFLVGALSLTNNWYMFGVYTNGNEIFEKITPLKNTTSTPPKLLSYQFTRISSYKYLLTLNIESVNGVKSIDLFQKKVNLGTLISGSIYNGTFEIIISPYDIRHIILYDLVGYSVTYYQGDVLSLDPFIKFQIPIEMEYNLSLSSFKNITFLNNELDLTTDSYNIIYIESNEIPHDTPIAIVLFDIISLPLERDTTNFDSSLIRYPFTFNNSSKKFESKFILPRNNLFGDIEYMIEFGPVSGFYSNELTTFLFVKDTELDNQGPIFRSIEKIRNGSIISTTGTVGWKFNITDDLNGFESGYIKIMGSVDSSTYEFNFTINNVIGDKFNCQYQILINISEPCISQEYRIVRVILFDTNKIASRFNQYVPLMSTSSIVNPFINFLDVGVDEITVLPFTCPTPLSTPGSKPILLSFKSSTTTIDVGATNRTISFDFSIDPGVNGIKQDQLPIVYINSLFSGLVKCISTIISYNTNNVVYKCSTELPLGFGYPNALTFSLYGIVNNVGFFYGFSADDILNITNSNYYTNTTLSFGQPVIQSTNPYYSDDDSGELIILGRGLDSISRIDFVYNDSTLLPNSATSINSYGSSAIRAIGVKKTGKPFIIKAFTSSSFTSNEFTVKPIYFNSTKVPTPTPTPTTTPTPTPTLIPTDTPIPTNTPQKCQGNPECGGKNQGYCSSTGCICYAPWIGLTCTSQIIIVPQPTINTTNPQTEIPTTPTDNSQTSSEESQKMIFKSLISLVSLRELSFNNEEVNNHIFDQWIYTPINQFKNQYFTTISSTNITVTLEWFNQTTSIEFANQNLTMNPSTIKYTIEITNYPFVNKLNQLQLVMSASLTLNSNDICSLNQFGNTSTGDDSNYLKIQIENHSLYGRFIKRAIIDNIVKSIDNVLLDSSLNVINSSSSSIQSFIGITIPYYTKSIIVDPDFSVLIDSKSASDNDDSVCTKNKSSLTTSQLAGIIIGSVGFAAVIIISSVYFVIRRRNQKKFEASVNKKMSEMNNK</sequence>
<evidence type="ECO:0000313" key="9">
    <source>
        <dbReference type="Proteomes" id="UP001344447"/>
    </source>
</evidence>
<feature type="signal peptide" evidence="3">
    <location>
        <begin position="1"/>
        <end position="19"/>
    </location>
</feature>
<keyword evidence="2" id="KW-0472">Membrane</keyword>
<feature type="domain" description="DUF7949" evidence="7">
    <location>
        <begin position="1052"/>
        <end position="1086"/>
    </location>
</feature>
<dbReference type="InterPro" id="IPR057709">
    <property type="entry name" value="DUF7949"/>
</dbReference>
<organism evidence="8 9">
    <name type="scientific">Dictyostelium firmibasis</name>
    <dbReference type="NCBI Taxonomy" id="79012"/>
    <lineage>
        <taxon>Eukaryota</taxon>
        <taxon>Amoebozoa</taxon>
        <taxon>Evosea</taxon>
        <taxon>Eumycetozoa</taxon>
        <taxon>Dictyostelia</taxon>
        <taxon>Dictyosteliales</taxon>
        <taxon>Dictyosteliaceae</taxon>
        <taxon>Dictyostelium</taxon>
    </lineage>
</organism>
<feature type="region of interest" description="Disordered" evidence="1">
    <location>
        <begin position="1097"/>
        <end position="1116"/>
    </location>
</feature>
<dbReference type="Proteomes" id="UP001344447">
    <property type="component" value="Unassembled WGS sequence"/>
</dbReference>
<evidence type="ECO:0000256" key="2">
    <source>
        <dbReference type="SAM" id="Phobius"/>
    </source>
</evidence>
<comment type="caution">
    <text evidence="8">The sequence shown here is derived from an EMBL/GenBank/DDBJ whole genome shotgun (WGS) entry which is preliminary data.</text>
</comment>
<gene>
    <name evidence="8" type="ORF">RB653_009209</name>
</gene>
<proteinExistence type="predicted"/>
<evidence type="ECO:0000259" key="6">
    <source>
        <dbReference type="Pfam" id="PF23034"/>
    </source>
</evidence>
<accession>A0AAN7U5V3</accession>
<feature type="domain" description="DUF7034" evidence="5">
    <location>
        <begin position="801"/>
        <end position="922"/>
    </location>
</feature>
<keyword evidence="3" id="KW-0732">Signal</keyword>
<keyword evidence="2" id="KW-0812">Transmembrane</keyword>
<dbReference type="InterPro" id="IPR055462">
    <property type="entry name" value="DUF7034"/>
</dbReference>